<dbReference type="Proteomes" id="UP001330749">
    <property type="component" value="Unassembled WGS sequence"/>
</dbReference>
<feature type="transmembrane region" description="Helical" evidence="1">
    <location>
        <begin position="40"/>
        <end position="58"/>
    </location>
</feature>
<dbReference type="InterPro" id="IPR009936">
    <property type="entry name" value="DUF1468"/>
</dbReference>
<organism evidence="3 4">
    <name type="scientific">Bacillus xiapuensis</name>
    <dbReference type="NCBI Taxonomy" id="2014075"/>
    <lineage>
        <taxon>Bacteria</taxon>
        <taxon>Bacillati</taxon>
        <taxon>Bacillota</taxon>
        <taxon>Bacilli</taxon>
        <taxon>Bacillales</taxon>
        <taxon>Bacillaceae</taxon>
        <taxon>Bacillus</taxon>
    </lineage>
</organism>
<accession>A0ABU6N971</accession>
<proteinExistence type="predicted"/>
<keyword evidence="4" id="KW-1185">Reference proteome</keyword>
<name>A0ABU6N971_9BACI</name>
<keyword evidence="1" id="KW-0472">Membrane</keyword>
<comment type="caution">
    <text evidence="3">The sequence shown here is derived from an EMBL/GenBank/DDBJ whole genome shotgun (WGS) entry which is preliminary data.</text>
</comment>
<protein>
    <submittedName>
        <fullName evidence="3">Tripartite tricarboxylate transporter TctB family protein</fullName>
    </submittedName>
</protein>
<dbReference type="Pfam" id="PF07331">
    <property type="entry name" value="TctB"/>
    <property type="match status" value="1"/>
</dbReference>
<keyword evidence="1" id="KW-0812">Transmembrane</keyword>
<gene>
    <name evidence="3" type="ORF">P4447_09265</name>
</gene>
<evidence type="ECO:0000259" key="2">
    <source>
        <dbReference type="Pfam" id="PF07331"/>
    </source>
</evidence>
<sequence>MDIKFDRIAAVLFLVVGVLFIVGSKHIASSAYGSVVGPDIFPFILGIALALLSIRLFFETLRNQSYKYGKKEKLDYKPFLIIFVTTLLYILLLETLGYVITTFVFLFVCFQAMERGKIIKSLIISACFSGIVYFIFVEVLKGTLPGWPVWFS</sequence>
<feature type="domain" description="DUF1468" evidence="2">
    <location>
        <begin position="8"/>
        <end position="145"/>
    </location>
</feature>
<keyword evidence="1" id="KW-1133">Transmembrane helix</keyword>
<dbReference type="RefSeq" id="WP_327967583.1">
    <property type="nucleotide sequence ID" value="NZ_JARMQG010000104.1"/>
</dbReference>
<evidence type="ECO:0000313" key="4">
    <source>
        <dbReference type="Proteomes" id="UP001330749"/>
    </source>
</evidence>
<feature type="transmembrane region" description="Helical" evidence="1">
    <location>
        <begin position="118"/>
        <end position="137"/>
    </location>
</feature>
<feature type="transmembrane region" description="Helical" evidence="1">
    <location>
        <begin position="79"/>
        <end position="106"/>
    </location>
</feature>
<evidence type="ECO:0000313" key="3">
    <source>
        <dbReference type="EMBL" id="MED3562645.1"/>
    </source>
</evidence>
<evidence type="ECO:0000256" key="1">
    <source>
        <dbReference type="SAM" id="Phobius"/>
    </source>
</evidence>
<reference evidence="3 4" key="1">
    <citation type="submission" date="2023-03" db="EMBL/GenBank/DDBJ databases">
        <title>Bacillus Genome Sequencing.</title>
        <authorList>
            <person name="Dunlap C."/>
        </authorList>
    </citation>
    <scope>NUCLEOTIDE SEQUENCE [LARGE SCALE GENOMIC DNA]</scope>
    <source>
        <strain evidence="3 4">B-14544</strain>
    </source>
</reference>
<dbReference type="EMBL" id="JARMQG010000104">
    <property type="protein sequence ID" value="MED3562645.1"/>
    <property type="molecule type" value="Genomic_DNA"/>
</dbReference>